<reference evidence="1 2" key="1">
    <citation type="submission" date="2015-09" db="EMBL/GenBank/DDBJ databases">
        <title>Genome announcement of multiple Pseudomonas syringae strains.</title>
        <authorList>
            <person name="Thakur S."/>
            <person name="Wang P.W."/>
            <person name="Gong Y."/>
            <person name="Weir B.S."/>
            <person name="Guttman D.S."/>
        </authorList>
    </citation>
    <scope>NUCLEOTIDE SEQUENCE [LARGE SCALE GENOMIC DNA]</scope>
    <source>
        <strain evidence="1 2">ICMP3962</strain>
    </source>
</reference>
<dbReference type="AlphaFoldDB" id="A0A0N8TEB0"/>
<dbReference type="EMBL" id="LJRQ01000091">
    <property type="protein sequence ID" value="KPZ15889.1"/>
    <property type="molecule type" value="Genomic_DNA"/>
</dbReference>
<comment type="caution">
    <text evidence="1">The sequence shown here is derived from an EMBL/GenBank/DDBJ whole genome shotgun (WGS) entry which is preliminary data.</text>
</comment>
<evidence type="ECO:0000313" key="2">
    <source>
        <dbReference type="Proteomes" id="UP000050266"/>
    </source>
</evidence>
<accession>A0A0N8TEB0</accession>
<name>A0A0N8TEB0_PSEA0</name>
<gene>
    <name evidence="1" type="ORF">ALO41_101882</name>
</gene>
<proteinExistence type="predicted"/>
<evidence type="ECO:0000313" key="1">
    <source>
        <dbReference type="EMBL" id="KPZ15889.1"/>
    </source>
</evidence>
<organism evidence="1 2">
    <name type="scientific">Pseudomonas amygdali pv. ulmi</name>
    <dbReference type="NCBI Taxonomy" id="251720"/>
    <lineage>
        <taxon>Bacteria</taxon>
        <taxon>Pseudomonadati</taxon>
        <taxon>Pseudomonadota</taxon>
        <taxon>Gammaproteobacteria</taxon>
        <taxon>Pseudomonadales</taxon>
        <taxon>Pseudomonadaceae</taxon>
        <taxon>Pseudomonas</taxon>
        <taxon>Pseudomonas amygdali</taxon>
    </lineage>
</organism>
<protein>
    <submittedName>
        <fullName evidence="1">Uncharacterized protein</fullName>
    </submittedName>
</protein>
<dbReference type="Proteomes" id="UP000050266">
    <property type="component" value="Unassembled WGS sequence"/>
</dbReference>
<sequence>MRKRQGLSLQLTLKGTQEACEVLLRGSGGPSERRIQFIRRDERSSKNLLRRLRMTGFGCRGSTGKTRYERMREPDLSWIHWFTPFVSGIALQNKEMCGVPPRIVPCAAVKMHELRLCSCAADTHWKCHNRTPLIRRFWVRN</sequence>